<evidence type="ECO:0000256" key="2">
    <source>
        <dbReference type="PIRSR" id="PIRSR613078-2"/>
    </source>
</evidence>
<feature type="active site" description="Proton donor/acceptor" evidence="1">
    <location>
        <position position="156"/>
    </location>
</feature>
<comment type="caution">
    <text evidence="3">The sequence shown here is derived from an EMBL/GenBank/DDBJ whole genome shotgun (WGS) entry which is preliminary data.</text>
</comment>
<reference evidence="3" key="1">
    <citation type="submission" date="2023-08" db="EMBL/GenBank/DDBJ databases">
        <authorList>
            <person name="Audoor S."/>
            <person name="Bilcke G."/>
        </authorList>
    </citation>
    <scope>NUCLEOTIDE SEQUENCE</scope>
</reference>
<keyword evidence="4" id="KW-1185">Reference proteome</keyword>
<evidence type="ECO:0008006" key="5">
    <source>
        <dbReference type="Google" id="ProtNLM"/>
    </source>
</evidence>
<sequence length="291" mass="32018">MKLFTLLQKATVSQRLNGMTKLSKASYSTSLYPSSTAKFSSAAMDYSYTDSDSEDEDFPRISALLPPLAANSRRVYLLRHGETDWNKQGKIQGGGFDIPLNENGRNQARAAARAMEDIPVSLIASSPLSRASETADMLTHGRNGYYERVLVPGLREMSFGEFEGFPRRRPGVCPDLKARYERIDSACNADPTLAFPGGESAAIVAARAKAAFFEMLDQFSHHQHIALVCHSRLNRILISEAFLNDVAQFPNVEQGNSCINAIDIHDNGSTDIKMLNFIEHVKGTLAPDSNV</sequence>
<dbReference type="GO" id="GO:0005737">
    <property type="term" value="C:cytoplasm"/>
    <property type="evidence" value="ECO:0007669"/>
    <property type="project" value="TreeGrafter"/>
</dbReference>
<evidence type="ECO:0000313" key="4">
    <source>
        <dbReference type="Proteomes" id="UP001295423"/>
    </source>
</evidence>
<dbReference type="Gene3D" id="3.40.50.1240">
    <property type="entry name" value="Phosphoglycerate mutase-like"/>
    <property type="match status" value="1"/>
</dbReference>
<name>A0AAD2CZM8_9STRA</name>
<dbReference type="AlphaFoldDB" id="A0AAD2CZM8"/>
<dbReference type="PROSITE" id="PS00175">
    <property type="entry name" value="PG_MUTASE"/>
    <property type="match status" value="1"/>
</dbReference>
<protein>
    <recommendedName>
        <fullName evidence="5">Phosphoglycerate mutase (2,3-diphosphoglycerate-dependent)</fullName>
    </recommendedName>
</protein>
<proteinExistence type="predicted"/>
<dbReference type="PANTHER" id="PTHR48100:SF62">
    <property type="entry name" value="GLUCOSYL-3-PHOSPHOGLYCERATE PHOSPHATASE"/>
    <property type="match status" value="1"/>
</dbReference>
<dbReference type="SMART" id="SM00855">
    <property type="entry name" value="PGAM"/>
    <property type="match status" value="1"/>
</dbReference>
<feature type="binding site" evidence="2">
    <location>
        <position position="130"/>
    </location>
    <ligand>
        <name>substrate</name>
    </ligand>
</feature>
<feature type="binding site" evidence="2">
    <location>
        <begin position="79"/>
        <end position="86"/>
    </location>
    <ligand>
        <name>substrate</name>
    </ligand>
</feature>
<dbReference type="Pfam" id="PF00300">
    <property type="entry name" value="His_Phos_1"/>
    <property type="match status" value="1"/>
</dbReference>
<dbReference type="SUPFAM" id="SSF53254">
    <property type="entry name" value="Phosphoglycerate mutase-like"/>
    <property type="match status" value="1"/>
</dbReference>
<evidence type="ECO:0000313" key="3">
    <source>
        <dbReference type="EMBL" id="CAJ1944289.1"/>
    </source>
</evidence>
<dbReference type="Proteomes" id="UP001295423">
    <property type="component" value="Unassembled WGS sequence"/>
</dbReference>
<gene>
    <name evidence="3" type="ORF">CYCCA115_LOCUS8813</name>
</gene>
<dbReference type="InterPro" id="IPR013078">
    <property type="entry name" value="His_Pase_superF_clade-1"/>
</dbReference>
<dbReference type="InterPro" id="IPR001345">
    <property type="entry name" value="PG/BPGM_mutase_AS"/>
</dbReference>
<feature type="active site" description="Tele-phosphohistidine intermediate" evidence="1">
    <location>
        <position position="80"/>
    </location>
</feature>
<accession>A0AAD2CZM8</accession>
<evidence type="ECO:0000256" key="1">
    <source>
        <dbReference type="PIRSR" id="PIRSR613078-1"/>
    </source>
</evidence>
<dbReference type="InterPro" id="IPR029033">
    <property type="entry name" value="His_PPase_superfam"/>
</dbReference>
<dbReference type="GO" id="GO:0016791">
    <property type="term" value="F:phosphatase activity"/>
    <property type="evidence" value="ECO:0007669"/>
    <property type="project" value="TreeGrafter"/>
</dbReference>
<dbReference type="EMBL" id="CAKOGP040001224">
    <property type="protein sequence ID" value="CAJ1944289.1"/>
    <property type="molecule type" value="Genomic_DNA"/>
</dbReference>
<dbReference type="InterPro" id="IPR050275">
    <property type="entry name" value="PGM_Phosphatase"/>
</dbReference>
<dbReference type="CDD" id="cd07067">
    <property type="entry name" value="HP_PGM_like"/>
    <property type="match status" value="1"/>
</dbReference>
<organism evidence="3 4">
    <name type="scientific">Cylindrotheca closterium</name>
    <dbReference type="NCBI Taxonomy" id="2856"/>
    <lineage>
        <taxon>Eukaryota</taxon>
        <taxon>Sar</taxon>
        <taxon>Stramenopiles</taxon>
        <taxon>Ochrophyta</taxon>
        <taxon>Bacillariophyta</taxon>
        <taxon>Bacillariophyceae</taxon>
        <taxon>Bacillariophycidae</taxon>
        <taxon>Bacillariales</taxon>
        <taxon>Bacillariaceae</taxon>
        <taxon>Cylindrotheca</taxon>
    </lineage>
</organism>
<dbReference type="PANTHER" id="PTHR48100">
    <property type="entry name" value="BROAD-SPECIFICITY PHOSPHATASE YOR283W-RELATED"/>
    <property type="match status" value="1"/>
</dbReference>